<evidence type="ECO:0000313" key="4">
    <source>
        <dbReference type="Proteomes" id="UP001642484"/>
    </source>
</evidence>
<dbReference type="Pfam" id="PF03457">
    <property type="entry name" value="HA"/>
    <property type="match status" value="2"/>
</dbReference>
<feature type="compositionally biased region" description="Low complexity" evidence="1">
    <location>
        <begin position="172"/>
        <end position="184"/>
    </location>
</feature>
<reference evidence="3 4" key="1">
    <citation type="submission" date="2024-02" db="EMBL/GenBank/DDBJ databases">
        <authorList>
            <person name="Chen Y."/>
            <person name="Shah S."/>
            <person name="Dougan E. K."/>
            <person name="Thang M."/>
            <person name="Chan C."/>
        </authorList>
    </citation>
    <scope>NUCLEOTIDE SEQUENCE [LARGE SCALE GENOMIC DNA]</scope>
</reference>
<feature type="domain" description="USP" evidence="2">
    <location>
        <begin position="854"/>
        <end position="1173"/>
    </location>
</feature>
<dbReference type="InterPro" id="IPR038765">
    <property type="entry name" value="Papain-like_cys_pep_sf"/>
</dbReference>
<feature type="compositionally biased region" description="Basic and acidic residues" evidence="1">
    <location>
        <begin position="1152"/>
        <end position="1164"/>
    </location>
</feature>
<dbReference type="SUPFAM" id="SSF54001">
    <property type="entry name" value="Cysteine proteinases"/>
    <property type="match status" value="2"/>
</dbReference>
<protein>
    <recommendedName>
        <fullName evidence="2">USP domain-containing protein</fullName>
    </recommendedName>
</protein>
<comment type="caution">
    <text evidence="3">The sequence shown here is derived from an EMBL/GenBank/DDBJ whole genome shotgun (WGS) entry which is preliminary data.</text>
</comment>
<organism evidence="3 4">
    <name type="scientific">Durusdinium trenchii</name>
    <dbReference type="NCBI Taxonomy" id="1381693"/>
    <lineage>
        <taxon>Eukaryota</taxon>
        <taxon>Sar</taxon>
        <taxon>Alveolata</taxon>
        <taxon>Dinophyceae</taxon>
        <taxon>Suessiales</taxon>
        <taxon>Symbiodiniaceae</taxon>
        <taxon>Durusdinium</taxon>
    </lineage>
</organism>
<dbReference type="InterPro" id="IPR050164">
    <property type="entry name" value="Peptidase_C19"/>
</dbReference>
<dbReference type="PROSITE" id="PS00973">
    <property type="entry name" value="USP_2"/>
    <property type="match status" value="1"/>
</dbReference>
<dbReference type="Proteomes" id="UP001642484">
    <property type="component" value="Unassembled WGS sequence"/>
</dbReference>
<feature type="region of interest" description="Disordered" evidence="1">
    <location>
        <begin position="149"/>
        <end position="198"/>
    </location>
</feature>
<evidence type="ECO:0000256" key="1">
    <source>
        <dbReference type="SAM" id="MobiDB-lite"/>
    </source>
</evidence>
<feature type="region of interest" description="Disordered" evidence="1">
    <location>
        <begin position="1152"/>
        <end position="1173"/>
    </location>
</feature>
<dbReference type="PROSITE" id="PS50235">
    <property type="entry name" value="USP_3"/>
    <property type="match status" value="1"/>
</dbReference>
<dbReference type="Gene3D" id="6.10.140.530">
    <property type="match status" value="2"/>
</dbReference>
<dbReference type="CDD" id="cd02257">
    <property type="entry name" value="Peptidase_C19"/>
    <property type="match status" value="1"/>
</dbReference>
<evidence type="ECO:0000313" key="3">
    <source>
        <dbReference type="EMBL" id="CAK9047406.1"/>
    </source>
</evidence>
<feature type="region of interest" description="Disordered" evidence="1">
    <location>
        <begin position="1075"/>
        <end position="1103"/>
    </location>
</feature>
<dbReference type="PANTHER" id="PTHR24006">
    <property type="entry name" value="UBIQUITIN CARBOXYL-TERMINAL HYDROLASE"/>
    <property type="match status" value="1"/>
</dbReference>
<proteinExistence type="predicted"/>
<dbReference type="InterPro" id="IPR018200">
    <property type="entry name" value="USP_CS"/>
</dbReference>
<dbReference type="Pfam" id="PF00443">
    <property type="entry name" value="UCH"/>
    <property type="match status" value="1"/>
</dbReference>
<keyword evidence="4" id="KW-1185">Reference proteome</keyword>
<evidence type="ECO:0000259" key="2">
    <source>
        <dbReference type="PROSITE" id="PS50235"/>
    </source>
</evidence>
<dbReference type="InterPro" id="IPR001394">
    <property type="entry name" value="Peptidase_C19_UCH"/>
</dbReference>
<accession>A0ABP0M8M1</accession>
<dbReference type="EMBL" id="CAXAMN010016113">
    <property type="protein sequence ID" value="CAK9047406.1"/>
    <property type="molecule type" value="Genomic_DNA"/>
</dbReference>
<gene>
    <name evidence="3" type="ORF">CCMP2556_LOCUS24533</name>
</gene>
<sequence length="1173" mass="130035">MTSHVTVRWYVDDQEVPDTSQSGRLNVVGDNFPVLKPMGRLKHPRADGSFVLSKLTSEPHLEDCTVTISHGNFHGRITFETREEAMAFLQTALKKVAKQTPPAVPAAVVPVPKKTGTQKRRHIDEAFTEMSLHGRSELLGVQHKVEEVSSKRRAIDSRTTSSPEQTSKRIARIPIRAPAPSSSILQRRPSKTPQDSSLYGGYRPAISFGLQNLGNTCYLNAITQALGSLREFVEDLRAMPKHLPDVSNGALFRCTAGNACGRIGFGSAWSDLQRQAPASIYTGRVACAKTTRIKSTYSEKLVEPAIDQPLARQEVAHSAASAALEALQAGANATTVLMPSGAGDLDVGLEIVRGFIDTLDSGSPLRIMVTVPSSLAWLARGMYESSFGESLTLIDLDDRGVSRDRIARTLQKKSSMIFLCPYDMILKFGLAFIESKIKMPLDLVVFATAHILRAGGFHSLGARDDVIPAARRVFISARHLVGMAPGALLAPGQEPGYPKEAPQSRFGQEVFRLNHEDAEKRELTVPIRLQIIQSVTVREVAEELAELHEKLGIRSIHIVPKQPRLAVALDESLGKLTGDCRVTSGESSEASFDALLVAGTRPGYVALAQEFPRLANWQPGKTAGLLIVAGAAKHHASAAWMAFAIEDARAEEALQRTSVEYGRIDRRLKWNQLPLELRRVVNTGNARDEAEVAIARGVEILGDPWDMWLGRLLAYKDRHSSANARFLATQFGHELGSWLQDQRQAWEQGILHERKVARLKALGVMLDKEAETFAKGLSELRTYVAQQRSSTVPASWVTDSGFMLGDWVVAQRTAQRRGKLSLQKQLLLKEAFFLWQPSEAPSWMFEHPSDPEAAELTHSIEEELRSVRWQTITERRGIFRAMVLKHHPDISDSKYANDAIRFLSEAKDWPMFQGNVQQDAHEFFLEYMNQLHDEMLKLHQGWVAKNSHAAIEEPALATQTHFDAEVQRQLSCVQCGQARTVTERFRDFSLDFSGEAIAPERLQAMLQRYFQPETLEAKCEHCSAVEANLDTNLTDAPRVMVLHLKRFVPNIEKQCYEKQHQAVEIPTMLDLGATLSSSSEDASPPRLPARPLAAPSVEAPGSPQKVASSLRYSLRAIVAHEGASPRSGHYVCYAQASSGEWRLYDDSRVKRFAPGEEPQKDLGRKAYMLSKSG</sequence>
<name>A0ABP0M8M1_9DINO</name>
<dbReference type="InterPro" id="IPR028889">
    <property type="entry name" value="USP"/>
</dbReference>
<dbReference type="InterPro" id="IPR005114">
    <property type="entry name" value="Helicase_assoc"/>
</dbReference>
<dbReference type="Gene3D" id="3.90.70.10">
    <property type="entry name" value="Cysteine proteinases"/>
    <property type="match status" value="2"/>
</dbReference>